<evidence type="ECO:0000256" key="1">
    <source>
        <dbReference type="ARBA" id="ARBA00004651"/>
    </source>
</evidence>
<evidence type="ECO:0000256" key="15">
    <source>
        <dbReference type="ARBA" id="ARBA00036527"/>
    </source>
</evidence>
<dbReference type="InterPro" id="IPR020845">
    <property type="entry name" value="AMP-binding_CS"/>
</dbReference>
<dbReference type="InterPro" id="IPR000873">
    <property type="entry name" value="AMP-dep_synth/lig_dom"/>
</dbReference>
<dbReference type="Pfam" id="PF00501">
    <property type="entry name" value="AMP-binding"/>
    <property type="match status" value="1"/>
</dbReference>
<organism evidence="25">
    <name type="scientific">Corethrella appendiculata</name>
    <dbReference type="NCBI Taxonomy" id="1370023"/>
    <lineage>
        <taxon>Eukaryota</taxon>
        <taxon>Metazoa</taxon>
        <taxon>Ecdysozoa</taxon>
        <taxon>Arthropoda</taxon>
        <taxon>Hexapoda</taxon>
        <taxon>Insecta</taxon>
        <taxon>Pterygota</taxon>
        <taxon>Neoptera</taxon>
        <taxon>Endopterygota</taxon>
        <taxon>Diptera</taxon>
        <taxon>Nematocera</taxon>
        <taxon>Culicoidea</taxon>
        <taxon>Chaoboridae</taxon>
        <taxon>Corethrella</taxon>
    </lineage>
</organism>
<evidence type="ECO:0000256" key="19">
    <source>
        <dbReference type="ARBA" id="ARBA00060276"/>
    </source>
</evidence>
<accession>U5ELJ8</accession>
<keyword evidence="8" id="KW-0443">Lipid metabolism</keyword>
<evidence type="ECO:0000256" key="2">
    <source>
        <dbReference type="ARBA" id="ARBA00006432"/>
    </source>
</evidence>
<evidence type="ECO:0000256" key="11">
    <source>
        <dbReference type="ARBA" id="ARBA00023055"/>
    </source>
</evidence>
<dbReference type="EC" id="6.2.1.3" evidence="14"/>
<feature type="domain" description="AMP-binding enzyme C-terminal" evidence="24">
    <location>
        <begin position="540"/>
        <end position="615"/>
    </location>
</feature>
<evidence type="ECO:0000256" key="9">
    <source>
        <dbReference type="ARBA" id="ARBA00022840"/>
    </source>
</evidence>
<evidence type="ECO:0000256" key="5">
    <source>
        <dbReference type="ARBA" id="ARBA00022598"/>
    </source>
</evidence>
<evidence type="ECO:0000256" key="7">
    <source>
        <dbReference type="ARBA" id="ARBA00022741"/>
    </source>
</evidence>
<comment type="catalytic activity">
    <reaction evidence="15">
        <text>a very long-chain fatty acid + ATP + CoA = a very long-chain fatty acyl-CoA + AMP + diphosphate</text>
        <dbReference type="Rhea" id="RHEA:54536"/>
        <dbReference type="ChEBI" id="CHEBI:30616"/>
        <dbReference type="ChEBI" id="CHEBI:33019"/>
        <dbReference type="ChEBI" id="CHEBI:57287"/>
        <dbReference type="ChEBI" id="CHEBI:58950"/>
        <dbReference type="ChEBI" id="CHEBI:138261"/>
        <dbReference type="ChEBI" id="CHEBI:456215"/>
    </reaction>
    <physiologicalReaction direction="left-to-right" evidence="15">
        <dbReference type="Rhea" id="RHEA:54537"/>
    </physiologicalReaction>
</comment>
<keyword evidence="13" id="KW-0576">Peroxisome</keyword>
<keyword evidence="4" id="KW-1003">Cell membrane</keyword>
<keyword evidence="5" id="KW-0436">Ligase</keyword>
<evidence type="ECO:0000256" key="17">
    <source>
        <dbReference type="ARBA" id="ARBA00046271"/>
    </source>
</evidence>
<keyword evidence="3" id="KW-0813">Transport</keyword>
<comment type="catalytic activity">
    <reaction evidence="18">
        <text>tetracosanoate + ATP + CoA = tetracosanoyl-CoA + AMP + diphosphate</text>
        <dbReference type="Rhea" id="RHEA:33639"/>
        <dbReference type="ChEBI" id="CHEBI:30616"/>
        <dbReference type="ChEBI" id="CHEBI:31014"/>
        <dbReference type="ChEBI" id="CHEBI:33019"/>
        <dbReference type="ChEBI" id="CHEBI:57287"/>
        <dbReference type="ChEBI" id="CHEBI:65052"/>
        <dbReference type="ChEBI" id="CHEBI:456215"/>
    </reaction>
    <physiologicalReaction direction="left-to-right" evidence="18">
        <dbReference type="Rhea" id="RHEA:33640"/>
    </physiologicalReaction>
</comment>
<keyword evidence="8" id="KW-0276">Fatty acid metabolism</keyword>
<dbReference type="FunFam" id="3.40.50.12780:FF:000019">
    <property type="entry name" value="Long-chain fatty acid transporter"/>
    <property type="match status" value="1"/>
</dbReference>
<dbReference type="Pfam" id="PF13193">
    <property type="entry name" value="AMP-binding_C"/>
    <property type="match status" value="1"/>
</dbReference>
<comment type="function">
    <text evidence="19">Acyl-CoA synthetase required for both the import of long chain fatty acids (LCFAs) (C14-C18) and the activation very long chain fatty acids (VLCFAs) (C20-C26) by esterification of the fatty acids into metabolically active CoA-thioesters for subsequent degradation or incorporation into phospholipids. The transport and fatty acyl-CoA synthetase activities are genetically separable and are thus independent activities. Esterifies VLCFAs in the peroxisome matrix. The VLCFAs are actively transported into peroxisomes by a PXA1-PXA2 heterodimeric transporter in the peroxisomal membrane.</text>
</comment>
<evidence type="ECO:0000256" key="14">
    <source>
        <dbReference type="ARBA" id="ARBA00026121"/>
    </source>
</evidence>
<keyword evidence="10 22" id="KW-1133">Transmembrane helix</keyword>
<dbReference type="GO" id="GO:0005789">
    <property type="term" value="C:endoplasmic reticulum membrane"/>
    <property type="evidence" value="ECO:0007669"/>
    <property type="project" value="TreeGrafter"/>
</dbReference>
<dbReference type="EMBL" id="GANO01001375">
    <property type="protein sequence ID" value="JAB58496.1"/>
    <property type="molecule type" value="mRNA"/>
</dbReference>
<protein>
    <recommendedName>
        <fullName evidence="20">Very long-chain fatty acid transport protein</fullName>
        <ecNumber evidence="14">6.2.1.3</ecNumber>
    </recommendedName>
    <alternativeName>
        <fullName evidence="16">Long-chain-fatty-acid--CoA ligase</fullName>
    </alternativeName>
    <alternativeName>
        <fullName evidence="21">Very-long-chain acyl-CoA synthetase</fullName>
    </alternativeName>
</protein>
<evidence type="ECO:0000256" key="12">
    <source>
        <dbReference type="ARBA" id="ARBA00023136"/>
    </source>
</evidence>
<dbReference type="InterPro" id="IPR025110">
    <property type="entry name" value="AMP-bd_C"/>
</dbReference>
<dbReference type="PANTHER" id="PTHR43107">
    <property type="entry name" value="LONG-CHAIN FATTY ACID TRANSPORT PROTEIN"/>
    <property type="match status" value="1"/>
</dbReference>
<dbReference type="GO" id="GO:0005886">
    <property type="term" value="C:plasma membrane"/>
    <property type="evidence" value="ECO:0007669"/>
    <property type="project" value="UniProtKB-SubCell"/>
</dbReference>
<proteinExistence type="evidence at transcript level"/>
<dbReference type="NCBIfam" id="NF006134">
    <property type="entry name" value="PRK08279.1"/>
    <property type="match status" value="1"/>
</dbReference>
<dbReference type="GO" id="GO:0005524">
    <property type="term" value="F:ATP binding"/>
    <property type="evidence" value="ECO:0007669"/>
    <property type="project" value="UniProtKB-KW"/>
</dbReference>
<dbReference type="Gene3D" id="3.30.300.30">
    <property type="match status" value="1"/>
</dbReference>
<evidence type="ECO:0000256" key="4">
    <source>
        <dbReference type="ARBA" id="ARBA00022475"/>
    </source>
</evidence>
<evidence type="ECO:0000256" key="10">
    <source>
        <dbReference type="ARBA" id="ARBA00022989"/>
    </source>
</evidence>
<dbReference type="SUPFAM" id="SSF56801">
    <property type="entry name" value="Acetyl-CoA synthetase-like"/>
    <property type="match status" value="1"/>
</dbReference>
<keyword evidence="11" id="KW-0445">Lipid transport</keyword>
<evidence type="ECO:0000259" key="24">
    <source>
        <dbReference type="Pfam" id="PF13193"/>
    </source>
</evidence>
<feature type="transmembrane region" description="Helical" evidence="22">
    <location>
        <begin position="12"/>
        <end position="30"/>
    </location>
</feature>
<evidence type="ECO:0000256" key="8">
    <source>
        <dbReference type="ARBA" id="ARBA00022832"/>
    </source>
</evidence>
<dbReference type="PROSITE" id="PS00455">
    <property type="entry name" value="AMP_BINDING"/>
    <property type="match status" value="1"/>
</dbReference>
<feature type="domain" description="AMP-dependent synthetase/ligase" evidence="23">
    <location>
        <begin position="92"/>
        <end position="415"/>
    </location>
</feature>
<dbReference type="GO" id="GO:0004467">
    <property type="term" value="F:long-chain fatty acid-CoA ligase activity"/>
    <property type="evidence" value="ECO:0007669"/>
    <property type="project" value="UniProtKB-EC"/>
</dbReference>
<evidence type="ECO:0000256" key="13">
    <source>
        <dbReference type="ARBA" id="ARBA00023140"/>
    </source>
</evidence>
<comment type="subcellular location">
    <subcellularLocation>
        <location evidence="1">Cell membrane</location>
        <topology evidence="1">Multi-pass membrane protein</topology>
    </subcellularLocation>
    <subcellularLocation>
        <location evidence="17">Peroxisome membrane</location>
    </subcellularLocation>
</comment>
<dbReference type="InterPro" id="IPR042099">
    <property type="entry name" value="ANL_N_sf"/>
</dbReference>
<keyword evidence="7" id="KW-0547">Nucleotide-binding</keyword>
<dbReference type="InterPro" id="IPR045851">
    <property type="entry name" value="AMP-bd_C_sf"/>
</dbReference>
<dbReference type="GO" id="GO:0044539">
    <property type="term" value="P:long-chain fatty acid import into cell"/>
    <property type="evidence" value="ECO:0007669"/>
    <property type="project" value="TreeGrafter"/>
</dbReference>
<sequence>MLLELNRKQKGLTFVCMTAVATLASLVIGRRLIPQTILSAIVFYLFTGDRPVFLYAIGRSFRRDFTAAVRFIQINLLLYKWERANKIVATIFDDVVAKNPHKTAFIMDDNQVTFEEVQNFTYKIAQFFHENTELRRGDTVALFMETRIEYAPIWIGLSRLGIITALINTNLRKEALRHSIIVANTKAIVVSSELFKAVQELYTEDENIRNLPIYVYRNVDESIEQKNGLVMDIHDLRLELDKITEINYNINNKDLGPKDKLVYIYTSGTTGMPKAAVITNIRFMFMGISSFLMLKIYEHDVIYNALPMYHTAGGMVGLGNVILCGATMLLRKKFSASNFWPDCIKHNCTVAQYIGEICRFVLMQSPKPTDTQHKVRMMFGNGLRPQIWPQFISRFNIGQMCEIYGSTEGNSNLANYEGVIGAIGFIPRVAKYVYPVTLIRCNEDTGEVLRDANGLCIRSNTGESGVIVGQIKHTQATLSFGGYADKKATEKKVLRDVIRKGDMYFNSGDILVMDLLGYCYFKDRTGDTYRWRGENVATSEVEAIISNIVGLNDCAVYGVDIPETEGKAGMAAIVDTSGKLDLESLSAGIKGSLPPYARPIFIRVLKELPMTATFKLKKRDLQLEGYDLSKITDSIYFLNNDGTYRRFTEKDYDDIKNGRARL</sequence>
<evidence type="ECO:0000256" key="22">
    <source>
        <dbReference type="SAM" id="Phobius"/>
    </source>
</evidence>
<dbReference type="Gene3D" id="3.40.50.12780">
    <property type="entry name" value="N-terminal domain of ligase-like"/>
    <property type="match status" value="1"/>
</dbReference>
<keyword evidence="9" id="KW-0067">ATP-binding</keyword>
<evidence type="ECO:0000256" key="21">
    <source>
        <dbReference type="ARBA" id="ARBA00078285"/>
    </source>
</evidence>
<keyword evidence="12 22" id="KW-0472">Membrane</keyword>
<dbReference type="GO" id="GO:0005778">
    <property type="term" value="C:peroxisomal membrane"/>
    <property type="evidence" value="ECO:0007669"/>
    <property type="project" value="UniProtKB-SubCell"/>
</dbReference>
<reference evidence="25" key="1">
    <citation type="journal article" date="2014" name="Insect Biochem. Mol. Biol.">
        <title>An insight into the sialome of the frog biting fly, Corethrella appendiculata.</title>
        <authorList>
            <person name="Ribeiro J.M.C."/>
            <person name="Chagas A.C."/>
            <person name="Pham V.M."/>
            <person name="Lounibos L.P."/>
            <person name="Calvo E."/>
        </authorList>
    </citation>
    <scope>NUCLEOTIDE SEQUENCE</scope>
    <source>
        <tissue evidence="25">Salivary glands</tissue>
    </source>
</reference>
<evidence type="ECO:0000313" key="25">
    <source>
        <dbReference type="EMBL" id="JAB58496.1"/>
    </source>
</evidence>
<evidence type="ECO:0000256" key="16">
    <source>
        <dbReference type="ARBA" id="ARBA00041297"/>
    </source>
</evidence>
<comment type="similarity">
    <text evidence="2">Belongs to the ATP-dependent AMP-binding enzyme family.</text>
</comment>
<dbReference type="FunFam" id="3.30.300.30:FF:000002">
    <property type="entry name" value="Long-chain fatty acid transport protein 1"/>
    <property type="match status" value="1"/>
</dbReference>
<evidence type="ECO:0000256" key="18">
    <source>
        <dbReference type="ARBA" id="ARBA00048666"/>
    </source>
</evidence>
<dbReference type="PANTHER" id="PTHR43107:SF15">
    <property type="entry name" value="FATTY ACID TRANSPORT PROTEIN 3, ISOFORM A"/>
    <property type="match status" value="1"/>
</dbReference>
<evidence type="ECO:0000259" key="23">
    <source>
        <dbReference type="Pfam" id="PF00501"/>
    </source>
</evidence>
<dbReference type="GO" id="GO:0005324">
    <property type="term" value="F:long-chain fatty acid transmembrane transporter activity"/>
    <property type="evidence" value="ECO:0007669"/>
    <property type="project" value="TreeGrafter"/>
</dbReference>
<evidence type="ECO:0000256" key="20">
    <source>
        <dbReference type="ARBA" id="ARBA00068795"/>
    </source>
</evidence>
<name>U5ELJ8_9DIPT</name>
<keyword evidence="6 22" id="KW-0812">Transmembrane</keyword>
<evidence type="ECO:0000256" key="3">
    <source>
        <dbReference type="ARBA" id="ARBA00022448"/>
    </source>
</evidence>
<evidence type="ECO:0000256" key="6">
    <source>
        <dbReference type="ARBA" id="ARBA00022692"/>
    </source>
</evidence>
<dbReference type="AlphaFoldDB" id="U5ELJ8"/>